<protein>
    <submittedName>
        <fullName evidence="2">Uncharacterized protein</fullName>
    </submittedName>
</protein>
<evidence type="ECO:0000313" key="2">
    <source>
        <dbReference type="EMBL" id="CAD7253589.1"/>
    </source>
</evidence>
<dbReference type="Proteomes" id="UP000677054">
    <property type="component" value="Unassembled WGS sequence"/>
</dbReference>
<feature type="region of interest" description="Disordered" evidence="1">
    <location>
        <begin position="197"/>
        <end position="243"/>
    </location>
</feature>
<reference evidence="2" key="1">
    <citation type="submission" date="2020-11" db="EMBL/GenBank/DDBJ databases">
        <authorList>
            <person name="Tran Van P."/>
        </authorList>
    </citation>
    <scope>NUCLEOTIDE SEQUENCE</scope>
</reference>
<dbReference type="AlphaFoldDB" id="A0A7R9AG31"/>
<organism evidence="2">
    <name type="scientific">Darwinula stevensoni</name>
    <dbReference type="NCBI Taxonomy" id="69355"/>
    <lineage>
        <taxon>Eukaryota</taxon>
        <taxon>Metazoa</taxon>
        <taxon>Ecdysozoa</taxon>
        <taxon>Arthropoda</taxon>
        <taxon>Crustacea</taxon>
        <taxon>Oligostraca</taxon>
        <taxon>Ostracoda</taxon>
        <taxon>Podocopa</taxon>
        <taxon>Podocopida</taxon>
        <taxon>Darwinulocopina</taxon>
        <taxon>Darwinuloidea</taxon>
        <taxon>Darwinulidae</taxon>
        <taxon>Darwinula</taxon>
    </lineage>
</organism>
<dbReference type="EMBL" id="LR905674">
    <property type="protein sequence ID" value="CAD7253589.1"/>
    <property type="molecule type" value="Genomic_DNA"/>
</dbReference>
<name>A0A7R9AG31_9CRUS</name>
<proteinExistence type="predicted"/>
<keyword evidence="3" id="KW-1185">Reference proteome</keyword>
<feature type="compositionally biased region" description="Polar residues" evidence="1">
    <location>
        <begin position="197"/>
        <end position="211"/>
    </location>
</feature>
<accession>A0A7R9AG31</accession>
<sequence>MDRPILKVALKYPCISIGRPSTAPGEKRGLTKVHADFWWTSYQALVTRVMAAPVSTSVEIGQSSIRACINTAAGDSVARADGMESFTWMVDVVVQRLRVLSAVIGVPIAPGALLGHIAWALAVADDATVGLLAMTGMDRADISSVETEALGTIHYRATRLVSIHLVGLQELGRHIGKAPRGRSATLGHVADFSTRITDNGSSLRKQGSRAKTLSPGHVRSPYQHTSTASQAGRPTSTNPTSLYGKYVVLVDRPTPGRNLDESDLERPPSLLDNGLRDVEVAWCHFNQGR</sequence>
<evidence type="ECO:0000313" key="3">
    <source>
        <dbReference type="Proteomes" id="UP000677054"/>
    </source>
</evidence>
<evidence type="ECO:0000256" key="1">
    <source>
        <dbReference type="SAM" id="MobiDB-lite"/>
    </source>
</evidence>
<gene>
    <name evidence="2" type="ORF">DSTB1V02_LOCUS13337</name>
</gene>
<feature type="compositionally biased region" description="Polar residues" evidence="1">
    <location>
        <begin position="222"/>
        <end position="241"/>
    </location>
</feature>
<dbReference type="EMBL" id="CAJPEV010006157">
    <property type="protein sequence ID" value="CAG0903895.1"/>
    <property type="molecule type" value="Genomic_DNA"/>
</dbReference>